<organism evidence="12">
    <name type="scientific">Salmonella enterica</name>
    <name type="common">Salmonella choleraesuis</name>
    <dbReference type="NCBI Taxonomy" id="28901"/>
    <lineage>
        <taxon>Bacteria</taxon>
        <taxon>Pseudomonadati</taxon>
        <taxon>Pseudomonadota</taxon>
        <taxon>Gammaproteobacteria</taxon>
        <taxon>Enterobacterales</taxon>
        <taxon>Enterobacteriaceae</taxon>
        <taxon>Salmonella</taxon>
    </lineage>
</organism>
<sequence length="590" mass="65368">MMIADMLRTCLRRLNIQERRAFRRMYLLLALDAFLQLVPASVIGWALVILMQRGMSMTELWIYGSLPLLLLLLRIPLLICIQSLGFRCGFRAGQGLREMALDRLRALPLGSLSMFKPGMTAALLTEEVGVVENFLAWHAAILYGYLINACLLLGALTLTDYRLGLLAILLALGLLPLLRLARRFVGDVHRQRREQLDHGGEIINEFVRGIPVLRVFNAAERQTALFTDTVKALHRYADSTMKRVIPWLGAGRVWLELSLVGVMAGAAALYLRSELSLIQLTLVLIFAIMLATPLDLLLSNAIFLGMAQEAYNKLQPLLTSAPLVEPDSPQFPNDNSIVWQSVCFGFQPGRRLFSNVNFSVPPGSFTAIVGPSGAGKSTMLHLLTRAWDVDEGTIRLGGVDIRAMSLDTLFDNVAIVYQQGLWLQDTVMGNIRMGRPEAGDNEVIAAAQAACADDFIRCLPQGYQTRLTDAQSCLSGGELQRISIARAILKNAPVVLLDEATSALDAENEYTIQRALSRLCRGKTVLMVAHRLNTVTHADQILVMEEGRLAAQGDHASLLATCALYQRLWLCQQEAERWFFTSSVGQYNEK</sequence>
<feature type="domain" description="ABC transmembrane type-1" evidence="11">
    <location>
        <begin position="27"/>
        <end position="306"/>
    </location>
</feature>
<dbReference type="GO" id="GO:0005524">
    <property type="term" value="F:ATP binding"/>
    <property type="evidence" value="ECO:0007669"/>
    <property type="project" value="UniProtKB-KW"/>
</dbReference>
<keyword evidence="6 12" id="KW-0067">ATP-binding</keyword>
<dbReference type="EMBL" id="RUTY01000047">
    <property type="protein sequence ID" value="MLE33319.1"/>
    <property type="molecule type" value="Genomic_DNA"/>
</dbReference>
<evidence type="ECO:0000259" key="10">
    <source>
        <dbReference type="PROSITE" id="PS50893"/>
    </source>
</evidence>
<dbReference type="Pfam" id="PF00005">
    <property type="entry name" value="ABC_tran"/>
    <property type="match status" value="1"/>
</dbReference>
<dbReference type="Gene3D" id="3.40.50.300">
    <property type="entry name" value="P-loop containing nucleotide triphosphate hydrolases"/>
    <property type="match status" value="1"/>
</dbReference>
<keyword evidence="3" id="KW-1003">Cell membrane</keyword>
<dbReference type="AlphaFoldDB" id="A0A3R0U7L2"/>
<evidence type="ECO:0000259" key="11">
    <source>
        <dbReference type="PROSITE" id="PS50929"/>
    </source>
</evidence>
<comment type="subcellular location">
    <subcellularLocation>
        <location evidence="1">Cell membrane</location>
        <topology evidence="1">Multi-pass membrane protein</topology>
    </subcellularLocation>
</comment>
<evidence type="ECO:0000256" key="1">
    <source>
        <dbReference type="ARBA" id="ARBA00004651"/>
    </source>
</evidence>
<reference evidence="12" key="1">
    <citation type="submission" date="2018-10" db="EMBL/GenBank/DDBJ databases">
        <authorList>
            <consortium name="PulseNet: The National Subtyping Network for Foodborne Disease Surveillance"/>
            <person name="Tarr C.L."/>
            <person name="Trees E."/>
            <person name="Katz L.S."/>
            <person name="Carleton-Romer H.A."/>
            <person name="Stroika S."/>
            <person name="Kucerova Z."/>
            <person name="Roache K.F."/>
            <person name="Sabol A.L."/>
            <person name="Besser J."/>
            <person name="Gerner-Smidt P."/>
        </authorList>
    </citation>
    <scope>NUCLEOTIDE SEQUENCE [LARGE SCALE GENOMIC DNA]</scope>
    <source>
        <strain evidence="12">PNUSAS056479</strain>
    </source>
</reference>
<dbReference type="GO" id="GO:0005886">
    <property type="term" value="C:plasma membrane"/>
    <property type="evidence" value="ECO:0007669"/>
    <property type="project" value="UniProtKB-SubCell"/>
</dbReference>
<keyword evidence="4 9" id="KW-0812">Transmembrane</keyword>
<keyword evidence="5" id="KW-0547">Nucleotide-binding</keyword>
<evidence type="ECO:0000256" key="3">
    <source>
        <dbReference type="ARBA" id="ARBA00022475"/>
    </source>
</evidence>
<dbReference type="PROSITE" id="PS50893">
    <property type="entry name" value="ABC_TRANSPORTER_2"/>
    <property type="match status" value="1"/>
</dbReference>
<evidence type="ECO:0000256" key="9">
    <source>
        <dbReference type="SAM" id="Phobius"/>
    </source>
</evidence>
<feature type="domain" description="ABC transporter" evidence="10">
    <location>
        <begin position="337"/>
        <end position="571"/>
    </location>
</feature>
<comment type="caution">
    <text evidence="12">The sequence shown here is derived from an EMBL/GenBank/DDBJ whole genome shotgun (WGS) entry which is preliminary data.</text>
</comment>
<dbReference type="InterPro" id="IPR003593">
    <property type="entry name" value="AAA+_ATPase"/>
</dbReference>
<dbReference type="SMART" id="SM00382">
    <property type="entry name" value="AAA"/>
    <property type="match status" value="1"/>
</dbReference>
<dbReference type="PANTHER" id="PTHR24221:SF397">
    <property type="entry name" value="ABC TRANSPORTER, ATP-BINDING TRANSMEMBRANE PROTEIN"/>
    <property type="match status" value="1"/>
</dbReference>
<evidence type="ECO:0000256" key="7">
    <source>
        <dbReference type="ARBA" id="ARBA00022989"/>
    </source>
</evidence>
<keyword evidence="7 9" id="KW-1133">Transmembrane helix</keyword>
<dbReference type="GO" id="GO:0140359">
    <property type="term" value="F:ABC-type transporter activity"/>
    <property type="evidence" value="ECO:0007669"/>
    <property type="project" value="InterPro"/>
</dbReference>
<proteinExistence type="predicted"/>
<gene>
    <name evidence="12" type="ORF">EBH50_26180</name>
</gene>
<keyword evidence="2" id="KW-0813">Transport</keyword>
<dbReference type="SUPFAM" id="SSF52540">
    <property type="entry name" value="P-loop containing nucleoside triphosphate hydrolases"/>
    <property type="match status" value="1"/>
</dbReference>
<feature type="transmembrane region" description="Helical" evidence="9">
    <location>
        <begin position="161"/>
        <end position="181"/>
    </location>
</feature>
<dbReference type="GO" id="GO:0034040">
    <property type="term" value="F:ATPase-coupled lipid transmembrane transporter activity"/>
    <property type="evidence" value="ECO:0007669"/>
    <property type="project" value="TreeGrafter"/>
</dbReference>
<dbReference type="Pfam" id="PF00664">
    <property type="entry name" value="ABC_membrane"/>
    <property type="match status" value="1"/>
</dbReference>
<accession>A0A3R0U7L2</accession>
<evidence type="ECO:0000256" key="4">
    <source>
        <dbReference type="ARBA" id="ARBA00022692"/>
    </source>
</evidence>
<keyword evidence="8 9" id="KW-0472">Membrane</keyword>
<evidence type="ECO:0000256" key="6">
    <source>
        <dbReference type="ARBA" id="ARBA00022840"/>
    </source>
</evidence>
<evidence type="ECO:0000256" key="5">
    <source>
        <dbReference type="ARBA" id="ARBA00022741"/>
    </source>
</evidence>
<dbReference type="GO" id="GO:0016887">
    <property type="term" value="F:ATP hydrolysis activity"/>
    <property type="evidence" value="ECO:0007669"/>
    <property type="project" value="InterPro"/>
</dbReference>
<dbReference type="InterPro" id="IPR027417">
    <property type="entry name" value="P-loop_NTPase"/>
</dbReference>
<feature type="transmembrane region" description="Helical" evidence="9">
    <location>
        <begin position="134"/>
        <end position="155"/>
    </location>
</feature>
<name>A0A3R0U7L2_SALER</name>
<evidence type="ECO:0000256" key="8">
    <source>
        <dbReference type="ARBA" id="ARBA00023136"/>
    </source>
</evidence>
<dbReference type="FunFam" id="3.40.50.300:FF:000221">
    <property type="entry name" value="Multidrug ABC transporter ATP-binding protein"/>
    <property type="match status" value="1"/>
</dbReference>
<protein>
    <submittedName>
        <fullName evidence="12">ABC transporter ATP-binding protein</fullName>
    </submittedName>
</protein>
<evidence type="ECO:0000256" key="2">
    <source>
        <dbReference type="ARBA" id="ARBA00022448"/>
    </source>
</evidence>
<feature type="transmembrane region" description="Helical" evidence="9">
    <location>
        <begin position="60"/>
        <end position="81"/>
    </location>
</feature>
<feature type="transmembrane region" description="Helical" evidence="9">
    <location>
        <begin position="253"/>
        <end position="271"/>
    </location>
</feature>
<dbReference type="InterPro" id="IPR011527">
    <property type="entry name" value="ABC1_TM_dom"/>
</dbReference>
<dbReference type="PANTHER" id="PTHR24221">
    <property type="entry name" value="ATP-BINDING CASSETTE SUB-FAMILY B"/>
    <property type="match status" value="1"/>
</dbReference>
<dbReference type="PROSITE" id="PS50929">
    <property type="entry name" value="ABC_TM1F"/>
    <property type="match status" value="1"/>
</dbReference>
<dbReference type="PROSITE" id="PS00211">
    <property type="entry name" value="ABC_TRANSPORTER_1"/>
    <property type="match status" value="1"/>
</dbReference>
<dbReference type="InterPro" id="IPR039421">
    <property type="entry name" value="Type_1_exporter"/>
</dbReference>
<dbReference type="InterPro" id="IPR017871">
    <property type="entry name" value="ABC_transporter-like_CS"/>
</dbReference>
<evidence type="ECO:0000313" key="12">
    <source>
        <dbReference type="EMBL" id="MLE33319.1"/>
    </source>
</evidence>
<dbReference type="Gene3D" id="1.20.1560.10">
    <property type="entry name" value="ABC transporter type 1, transmembrane domain"/>
    <property type="match status" value="1"/>
</dbReference>
<dbReference type="InterPro" id="IPR003439">
    <property type="entry name" value="ABC_transporter-like_ATP-bd"/>
</dbReference>
<dbReference type="Proteomes" id="UP000885317">
    <property type="component" value="Unassembled WGS sequence"/>
</dbReference>
<dbReference type="InterPro" id="IPR036640">
    <property type="entry name" value="ABC1_TM_sf"/>
</dbReference>
<dbReference type="SUPFAM" id="SSF90123">
    <property type="entry name" value="ABC transporter transmembrane region"/>
    <property type="match status" value="1"/>
</dbReference>
<feature type="transmembrane region" description="Helical" evidence="9">
    <location>
        <begin position="277"/>
        <end position="298"/>
    </location>
</feature>